<comment type="similarity">
    <text evidence="3">Belongs to the MNN1/MNT family.</text>
</comment>
<dbReference type="EMBL" id="MU853767">
    <property type="protein sequence ID" value="KAK3943223.1"/>
    <property type="molecule type" value="Genomic_DNA"/>
</dbReference>
<comment type="subcellular location">
    <subcellularLocation>
        <location evidence="1">Golgi apparatus membrane</location>
        <topology evidence="1">Single-pass type II membrane protein</topology>
    </subcellularLocation>
</comment>
<dbReference type="InterPro" id="IPR022751">
    <property type="entry name" value="Alpha_mannosyltransferase"/>
</dbReference>
<dbReference type="SUPFAM" id="SSF53448">
    <property type="entry name" value="Nucleotide-diphospho-sugar transferases"/>
    <property type="match status" value="1"/>
</dbReference>
<dbReference type="Proteomes" id="UP001303473">
    <property type="component" value="Unassembled WGS sequence"/>
</dbReference>
<proteinExistence type="inferred from homology"/>
<evidence type="ECO:0000313" key="12">
    <source>
        <dbReference type="Proteomes" id="UP001303473"/>
    </source>
</evidence>
<dbReference type="Gene3D" id="3.90.550.10">
    <property type="entry name" value="Spore Coat Polysaccharide Biosynthesis Protein SpsA, Chain A"/>
    <property type="match status" value="1"/>
</dbReference>
<dbReference type="GO" id="GO:0046354">
    <property type="term" value="P:mannan biosynthetic process"/>
    <property type="evidence" value="ECO:0007669"/>
    <property type="project" value="TreeGrafter"/>
</dbReference>
<name>A0AAN6NFI6_9PEZI</name>
<dbReference type="PANTHER" id="PTHR31646">
    <property type="entry name" value="ALPHA-1,2-MANNOSYLTRANSFERASE MNN2"/>
    <property type="match status" value="1"/>
</dbReference>
<keyword evidence="12" id="KW-1185">Reference proteome</keyword>
<keyword evidence="6" id="KW-0735">Signal-anchor</keyword>
<evidence type="ECO:0000256" key="5">
    <source>
        <dbReference type="ARBA" id="ARBA00022692"/>
    </source>
</evidence>
<dbReference type="InterPro" id="IPR029044">
    <property type="entry name" value="Nucleotide-diphossugar_trans"/>
</dbReference>
<keyword evidence="11" id="KW-0328">Glycosyltransferase</keyword>
<evidence type="ECO:0000256" key="4">
    <source>
        <dbReference type="ARBA" id="ARBA00022679"/>
    </source>
</evidence>
<dbReference type="AlphaFoldDB" id="A0AAN6NFI6"/>
<evidence type="ECO:0000256" key="2">
    <source>
        <dbReference type="ARBA" id="ARBA00004922"/>
    </source>
</evidence>
<evidence type="ECO:0000256" key="7">
    <source>
        <dbReference type="ARBA" id="ARBA00022989"/>
    </source>
</evidence>
<evidence type="ECO:0000256" key="1">
    <source>
        <dbReference type="ARBA" id="ARBA00004323"/>
    </source>
</evidence>
<reference evidence="12" key="1">
    <citation type="journal article" date="2023" name="Mol. Phylogenet. Evol.">
        <title>Genome-scale phylogeny and comparative genomics of the fungal order Sordariales.</title>
        <authorList>
            <person name="Hensen N."/>
            <person name="Bonometti L."/>
            <person name="Westerberg I."/>
            <person name="Brannstrom I.O."/>
            <person name="Guillou S."/>
            <person name="Cros-Aarteil S."/>
            <person name="Calhoun S."/>
            <person name="Haridas S."/>
            <person name="Kuo A."/>
            <person name="Mondo S."/>
            <person name="Pangilinan J."/>
            <person name="Riley R."/>
            <person name="LaButti K."/>
            <person name="Andreopoulos B."/>
            <person name="Lipzen A."/>
            <person name="Chen C."/>
            <person name="Yan M."/>
            <person name="Daum C."/>
            <person name="Ng V."/>
            <person name="Clum A."/>
            <person name="Steindorff A."/>
            <person name="Ohm R.A."/>
            <person name="Martin F."/>
            <person name="Silar P."/>
            <person name="Natvig D.O."/>
            <person name="Lalanne C."/>
            <person name="Gautier V."/>
            <person name="Ament-Velasquez S.L."/>
            <person name="Kruys A."/>
            <person name="Hutchinson M.I."/>
            <person name="Powell A.J."/>
            <person name="Barry K."/>
            <person name="Miller A.N."/>
            <person name="Grigoriev I.V."/>
            <person name="Debuchy R."/>
            <person name="Gladieux P."/>
            <person name="Hiltunen Thoren M."/>
            <person name="Johannesson H."/>
        </authorList>
    </citation>
    <scope>NUCLEOTIDE SEQUENCE [LARGE SCALE GENOMIC DNA]</scope>
    <source>
        <strain evidence="12">CBS 340.73</strain>
    </source>
</reference>
<evidence type="ECO:0000313" key="11">
    <source>
        <dbReference type="EMBL" id="KAK3943223.1"/>
    </source>
</evidence>
<organism evidence="11 12">
    <name type="scientific">Diplogelasinospora grovesii</name>
    <dbReference type="NCBI Taxonomy" id="303347"/>
    <lineage>
        <taxon>Eukaryota</taxon>
        <taxon>Fungi</taxon>
        <taxon>Dikarya</taxon>
        <taxon>Ascomycota</taxon>
        <taxon>Pezizomycotina</taxon>
        <taxon>Sordariomycetes</taxon>
        <taxon>Sordariomycetidae</taxon>
        <taxon>Sordariales</taxon>
        <taxon>Diplogelasinosporaceae</taxon>
        <taxon>Diplogelasinospora</taxon>
    </lineage>
</organism>
<comment type="caution">
    <text evidence="11">The sequence shown here is derived from an EMBL/GenBank/DDBJ whole genome shotgun (WGS) entry which is preliminary data.</text>
</comment>
<evidence type="ECO:0000256" key="10">
    <source>
        <dbReference type="SAM" id="Phobius"/>
    </source>
</evidence>
<gene>
    <name evidence="11" type="ORF">QBC46DRAFT_254459</name>
</gene>
<comment type="pathway">
    <text evidence="2">Protein modification; protein glycosylation.</text>
</comment>
<dbReference type="GO" id="GO:0000026">
    <property type="term" value="F:alpha-1,2-mannosyltransferase activity"/>
    <property type="evidence" value="ECO:0007669"/>
    <property type="project" value="TreeGrafter"/>
</dbReference>
<protein>
    <submittedName>
        <fullName evidence="11">Mannosyltransferase putative-domain-containing protein</fullName>
    </submittedName>
</protein>
<keyword evidence="5 10" id="KW-0812">Transmembrane</keyword>
<sequence>MKTNLRGKARYLALALPFLITVLFFLHRYYSYDPQASTHRVSPANHEPNDFWVEFFSRLEAARPAAAPIEFEGKAPVENWEPDIDHARANIINMTSEDEAALRVSHRGFITELPAFARHLPYDAETTGIVTTAGAPNFGQVVTMVLMVRQSGSELPIHVVLDSSTRLMDDLCMETLRSLNVTCIYLSDVWAGITPHPPKFSLYQWKILSILASPFQNVLFLDADLLPVHNPDAIFEPGSEPFASTGLITWPDFWTPSASRLFYAIAGDVEVPPLTSRTSSESGMMVIDKARHPDTLLLAAYYNYYGADYYYALLSQHGPGEGDKETFLQAALVLEALYKKRGSGYAPTHWMTNNSNGKRKKGYWDVKTLPKVHGRTSKGEWKGMFMQQMDPMEDYRVVMAATKELNEADYYTDSSFLATVGNLTKGIEPDPTRYMFYHHNGVKLDFTKILEPDNPIVALDEEGKFQRLWGEPDWIIKNTGRDVERQLWREATKVWCRTPLKKVCQKMKDIYVYLY</sequence>
<keyword evidence="8" id="KW-0333">Golgi apparatus</keyword>
<feature type="transmembrane region" description="Helical" evidence="10">
    <location>
        <begin position="12"/>
        <end position="30"/>
    </location>
</feature>
<dbReference type="GO" id="GO:0000139">
    <property type="term" value="C:Golgi membrane"/>
    <property type="evidence" value="ECO:0007669"/>
    <property type="project" value="UniProtKB-SubCell"/>
</dbReference>
<keyword evidence="9 10" id="KW-0472">Membrane</keyword>
<evidence type="ECO:0000256" key="6">
    <source>
        <dbReference type="ARBA" id="ARBA00022968"/>
    </source>
</evidence>
<evidence type="ECO:0000256" key="8">
    <source>
        <dbReference type="ARBA" id="ARBA00023034"/>
    </source>
</evidence>
<dbReference type="Pfam" id="PF11051">
    <property type="entry name" value="Mannosyl_trans3"/>
    <property type="match status" value="2"/>
</dbReference>
<dbReference type="PANTHER" id="PTHR31646:SF1">
    <property type="entry name" value="ALPHA-1,2-MANNOSYLTRANSFERASE MNN2"/>
    <property type="match status" value="1"/>
</dbReference>
<evidence type="ECO:0000256" key="9">
    <source>
        <dbReference type="ARBA" id="ARBA00023136"/>
    </source>
</evidence>
<keyword evidence="4" id="KW-0808">Transferase</keyword>
<accession>A0AAN6NFI6</accession>
<evidence type="ECO:0000256" key="3">
    <source>
        <dbReference type="ARBA" id="ARBA00009105"/>
    </source>
</evidence>
<keyword evidence="7 10" id="KW-1133">Transmembrane helix</keyword>